<organism evidence="12 13">
    <name type="scientific">Capronia coronata CBS 617.96</name>
    <dbReference type="NCBI Taxonomy" id="1182541"/>
    <lineage>
        <taxon>Eukaryota</taxon>
        <taxon>Fungi</taxon>
        <taxon>Dikarya</taxon>
        <taxon>Ascomycota</taxon>
        <taxon>Pezizomycotina</taxon>
        <taxon>Eurotiomycetes</taxon>
        <taxon>Chaetothyriomycetidae</taxon>
        <taxon>Chaetothyriales</taxon>
        <taxon>Herpotrichiellaceae</taxon>
        <taxon>Capronia</taxon>
    </lineage>
</organism>
<dbReference type="SUPFAM" id="SSF81508">
    <property type="entry name" value="Ubiquinone-binding protein QP-C of cytochrome bc1 complex (Ubiquinol-cytochrome c reductase)"/>
    <property type="match status" value="1"/>
</dbReference>
<name>W9Y0F1_9EURO</name>
<evidence type="ECO:0000256" key="7">
    <source>
        <dbReference type="ARBA" id="ARBA00022982"/>
    </source>
</evidence>
<dbReference type="InterPro" id="IPR004205">
    <property type="entry name" value="Cyt_bc1_su8"/>
</dbReference>
<dbReference type="Proteomes" id="UP000019484">
    <property type="component" value="Unassembled WGS sequence"/>
</dbReference>
<evidence type="ECO:0000256" key="1">
    <source>
        <dbReference type="ARBA" id="ARBA00004434"/>
    </source>
</evidence>
<evidence type="ECO:0000256" key="3">
    <source>
        <dbReference type="ARBA" id="ARBA00022448"/>
    </source>
</evidence>
<sequence>MRPTPALRLQATRSLRLQATKPLRLQATKPLQSGGHPDPKNGVYMGWWGDFGSPPQKGVVSYTLSPNRYDPMAGAVKNAIFNTYRRTYHQILYWLPPMVLGYFLMQWAIERNEYLNSKPGRAEAAEEEA</sequence>
<keyword evidence="3 11" id="KW-0813">Transport</keyword>
<keyword evidence="13" id="KW-1185">Reference proteome</keyword>
<comment type="subunit">
    <text evidence="11">Component of the ubiquinol-cytochrome c oxidoreductase (cytochrome b-c1 complex, complex III, CIII), a multisubunit enzyme composed of 3 respiratory subunits cytochrome b, cytochrome c1 and Rieske protein, 2 core protein subunits, and additional low-molecular weight protein subunits. The complex exists as an obligatory dimer and forms supercomplexes (SCs) in the inner mitochondrial membrane with cytochrome c oxidase (complex IV, CIV).</text>
</comment>
<dbReference type="OrthoDB" id="6683853at2759"/>
<keyword evidence="4 11" id="KW-0679">Respiratory chain</keyword>
<evidence type="ECO:0000256" key="6">
    <source>
        <dbReference type="ARBA" id="ARBA00022792"/>
    </source>
</evidence>
<comment type="function">
    <text evidence="11">Component of the ubiquinol-cytochrome c oxidoreductase, a multisubunit transmembrane complex that is part of the mitochondrial electron transport chain which drives oxidative phosphorylation. The complex plays an important role in the uptake of multiple carbon sources present in different host niches.</text>
</comment>
<keyword evidence="6 11" id="KW-0999">Mitochondrion inner membrane</keyword>
<dbReference type="STRING" id="1182541.W9Y0F1"/>
<comment type="subcellular location">
    <subcellularLocation>
        <location evidence="1 11">Mitochondrion inner membrane</location>
        <topology evidence="1 11">Single-pass membrane protein</topology>
    </subcellularLocation>
</comment>
<evidence type="ECO:0000256" key="11">
    <source>
        <dbReference type="RuleBase" id="RU368118"/>
    </source>
</evidence>
<dbReference type="GO" id="GO:0005743">
    <property type="term" value="C:mitochondrial inner membrane"/>
    <property type="evidence" value="ECO:0007669"/>
    <property type="project" value="UniProtKB-SubCell"/>
</dbReference>
<dbReference type="FunFam" id="1.20.5.210:FF:000001">
    <property type="entry name" value="Cytochrome b-c1 complex subunit 8"/>
    <property type="match status" value="1"/>
</dbReference>
<protein>
    <recommendedName>
        <fullName evidence="11">Cytochrome b-c1 complex subunit 8</fullName>
    </recommendedName>
    <alternativeName>
        <fullName evidence="11">Complex III subunit 8</fullName>
    </alternativeName>
</protein>
<dbReference type="Gene3D" id="1.20.5.210">
    <property type="entry name" value="Cytochrome b-c1 complex subunit 8"/>
    <property type="match status" value="1"/>
</dbReference>
<evidence type="ECO:0000256" key="9">
    <source>
        <dbReference type="ARBA" id="ARBA00023128"/>
    </source>
</evidence>
<keyword evidence="7 11" id="KW-0249">Electron transport</keyword>
<evidence type="ECO:0000256" key="4">
    <source>
        <dbReference type="ARBA" id="ARBA00022660"/>
    </source>
</evidence>
<dbReference type="GeneID" id="19161595"/>
<dbReference type="AlphaFoldDB" id="W9Y0F1"/>
<keyword evidence="10 11" id="KW-0472">Membrane</keyword>
<keyword evidence="9 11" id="KW-0496">Mitochondrion</keyword>
<dbReference type="Pfam" id="PF02939">
    <property type="entry name" value="UcrQ"/>
    <property type="match status" value="1"/>
</dbReference>
<accession>W9Y0F1</accession>
<dbReference type="eggNOG" id="KOG4116">
    <property type="taxonomic scope" value="Eukaryota"/>
</dbReference>
<dbReference type="HOGENOM" id="CLU_156007_0_1_1"/>
<proteinExistence type="inferred from homology"/>
<evidence type="ECO:0000256" key="10">
    <source>
        <dbReference type="ARBA" id="ARBA00023136"/>
    </source>
</evidence>
<dbReference type="PANTHER" id="PTHR12119:SF2">
    <property type="entry name" value="CYTOCHROME B-C1 COMPLEX SUBUNIT 8"/>
    <property type="match status" value="1"/>
</dbReference>
<dbReference type="RefSeq" id="XP_007725796.1">
    <property type="nucleotide sequence ID" value="XM_007727606.1"/>
</dbReference>
<evidence type="ECO:0000313" key="12">
    <source>
        <dbReference type="EMBL" id="EXJ83110.1"/>
    </source>
</evidence>
<dbReference type="GO" id="GO:0045275">
    <property type="term" value="C:respiratory chain complex III"/>
    <property type="evidence" value="ECO:0007669"/>
    <property type="project" value="UniProtKB-UniRule"/>
</dbReference>
<evidence type="ECO:0000313" key="13">
    <source>
        <dbReference type="Proteomes" id="UP000019484"/>
    </source>
</evidence>
<dbReference type="EMBL" id="AMWN01000006">
    <property type="protein sequence ID" value="EXJ83110.1"/>
    <property type="molecule type" value="Genomic_DNA"/>
</dbReference>
<keyword evidence="8 11" id="KW-1133">Transmembrane helix</keyword>
<evidence type="ECO:0000256" key="2">
    <source>
        <dbReference type="ARBA" id="ARBA00007668"/>
    </source>
</evidence>
<keyword evidence="5 11" id="KW-0812">Transmembrane</keyword>
<comment type="similarity">
    <text evidence="2 11">Belongs to the UQCRQ/QCR8 family.</text>
</comment>
<dbReference type="InterPro" id="IPR036642">
    <property type="entry name" value="Cyt_bc1_su8_sf"/>
</dbReference>
<dbReference type="GO" id="GO:0006122">
    <property type="term" value="P:mitochondrial electron transport, ubiquinol to cytochrome c"/>
    <property type="evidence" value="ECO:0007669"/>
    <property type="project" value="UniProtKB-UniRule"/>
</dbReference>
<evidence type="ECO:0000256" key="5">
    <source>
        <dbReference type="ARBA" id="ARBA00022692"/>
    </source>
</evidence>
<gene>
    <name evidence="12" type="ORF">A1O1_06729</name>
</gene>
<reference evidence="12 13" key="1">
    <citation type="submission" date="2013-03" db="EMBL/GenBank/DDBJ databases">
        <title>The Genome Sequence of Capronia coronata CBS 617.96.</title>
        <authorList>
            <consortium name="The Broad Institute Genomics Platform"/>
            <person name="Cuomo C."/>
            <person name="de Hoog S."/>
            <person name="Gorbushina A."/>
            <person name="Walker B."/>
            <person name="Young S.K."/>
            <person name="Zeng Q."/>
            <person name="Gargeya S."/>
            <person name="Fitzgerald M."/>
            <person name="Haas B."/>
            <person name="Abouelleil A."/>
            <person name="Allen A.W."/>
            <person name="Alvarado L."/>
            <person name="Arachchi H.M."/>
            <person name="Berlin A.M."/>
            <person name="Chapman S.B."/>
            <person name="Gainer-Dewar J."/>
            <person name="Goldberg J."/>
            <person name="Griggs A."/>
            <person name="Gujja S."/>
            <person name="Hansen M."/>
            <person name="Howarth C."/>
            <person name="Imamovic A."/>
            <person name="Ireland A."/>
            <person name="Larimer J."/>
            <person name="McCowan C."/>
            <person name="Murphy C."/>
            <person name="Pearson M."/>
            <person name="Poon T.W."/>
            <person name="Priest M."/>
            <person name="Roberts A."/>
            <person name="Saif S."/>
            <person name="Shea T."/>
            <person name="Sisk P."/>
            <person name="Sykes S."/>
            <person name="Wortman J."/>
            <person name="Nusbaum C."/>
            <person name="Birren B."/>
        </authorList>
    </citation>
    <scope>NUCLEOTIDE SEQUENCE [LARGE SCALE GENOMIC DNA]</scope>
    <source>
        <strain evidence="12 13">CBS 617.96</strain>
    </source>
</reference>
<evidence type="ECO:0000256" key="8">
    <source>
        <dbReference type="ARBA" id="ARBA00022989"/>
    </source>
</evidence>
<feature type="transmembrane region" description="Helical" evidence="11">
    <location>
        <begin position="91"/>
        <end position="109"/>
    </location>
</feature>
<comment type="caution">
    <text evidence="12">The sequence shown here is derived from an EMBL/GenBank/DDBJ whole genome shotgun (WGS) entry which is preliminary data.</text>
</comment>
<dbReference type="PANTHER" id="PTHR12119">
    <property type="entry name" value="UBIQUINOL-CYTOCHROME C REDUCTASE COMPLEX UBIQUINONE-BINDING PROTEIN QP-C"/>
    <property type="match status" value="1"/>
</dbReference>